<dbReference type="Proteomes" id="UP000261380">
    <property type="component" value="Unplaced"/>
</dbReference>
<dbReference type="Gene3D" id="2.60.40.10">
    <property type="entry name" value="Immunoglobulins"/>
    <property type="match status" value="1"/>
</dbReference>
<dbReference type="PANTHER" id="PTHR19433:SF111">
    <property type="entry name" value="T CELL RECEPTOR ALPHA VARIABLE 4"/>
    <property type="match status" value="1"/>
</dbReference>
<dbReference type="GO" id="GO:0005886">
    <property type="term" value="C:plasma membrane"/>
    <property type="evidence" value="ECO:0007669"/>
    <property type="project" value="UniProtKB-SubCell"/>
</dbReference>
<keyword evidence="2" id="KW-1003">Cell membrane</keyword>
<dbReference type="Ensembl" id="ENSXCOT00000008003.1">
    <property type="protein sequence ID" value="ENSXCOP00000007905.1"/>
    <property type="gene ID" value="ENSXCOG00000006070.1"/>
</dbReference>
<dbReference type="InterPro" id="IPR036179">
    <property type="entry name" value="Ig-like_dom_sf"/>
</dbReference>
<protein>
    <recommendedName>
        <fullName evidence="9">Immunoglobulin domain-containing protein</fullName>
    </recommendedName>
</protein>
<evidence type="ECO:0000256" key="8">
    <source>
        <dbReference type="SAM" id="SignalP"/>
    </source>
</evidence>
<evidence type="ECO:0000259" key="9">
    <source>
        <dbReference type="SMART" id="SM00409"/>
    </source>
</evidence>
<dbReference type="InterPro" id="IPR013106">
    <property type="entry name" value="Ig_V-set"/>
</dbReference>
<feature type="domain" description="Immunoglobulin" evidence="9">
    <location>
        <begin position="31"/>
        <end position="136"/>
    </location>
</feature>
<dbReference type="Pfam" id="PF07686">
    <property type="entry name" value="V-set"/>
    <property type="match status" value="1"/>
</dbReference>
<evidence type="ECO:0000256" key="4">
    <source>
        <dbReference type="ARBA" id="ARBA00022859"/>
    </source>
</evidence>
<dbReference type="GO" id="GO:0009617">
    <property type="term" value="P:response to bacterium"/>
    <property type="evidence" value="ECO:0007669"/>
    <property type="project" value="TreeGrafter"/>
</dbReference>
<keyword evidence="11" id="KW-1185">Reference proteome</keyword>
<reference evidence="10" key="2">
    <citation type="submission" date="2025-09" db="UniProtKB">
        <authorList>
            <consortium name="Ensembl"/>
        </authorList>
    </citation>
    <scope>IDENTIFICATION</scope>
</reference>
<feature type="signal peptide" evidence="8">
    <location>
        <begin position="1"/>
        <end position="22"/>
    </location>
</feature>
<name>A0A3B5LBL4_9TELE</name>
<evidence type="ECO:0000313" key="10">
    <source>
        <dbReference type="Ensembl" id="ENSXCOP00000007905.1"/>
    </source>
</evidence>
<evidence type="ECO:0000256" key="7">
    <source>
        <dbReference type="ARBA" id="ARBA00023180"/>
    </source>
</evidence>
<dbReference type="InterPro" id="IPR013783">
    <property type="entry name" value="Ig-like_fold"/>
</dbReference>
<dbReference type="PANTHER" id="PTHR19433">
    <property type="entry name" value="T-CELL RECEPTOR ALPHA CHAIN V REGION-RELATED"/>
    <property type="match status" value="1"/>
</dbReference>
<reference evidence="10" key="1">
    <citation type="submission" date="2025-08" db="UniProtKB">
        <authorList>
            <consortium name="Ensembl"/>
        </authorList>
    </citation>
    <scope>IDENTIFICATION</scope>
</reference>
<comment type="subcellular location">
    <subcellularLocation>
        <location evidence="1">Cell membrane</location>
    </subcellularLocation>
</comment>
<dbReference type="SUPFAM" id="SSF48726">
    <property type="entry name" value="Immunoglobulin"/>
    <property type="match status" value="1"/>
</dbReference>
<evidence type="ECO:0000256" key="2">
    <source>
        <dbReference type="ARBA" id="ARBA00022475"/>
    </source>
</evidence>
<evidence type="ECO:0000256" key="5">
    <source>
        <dbReference type="ARBA" id="ARBA00023136"/>
    </source>
</evidence>
<dbReference type="InterPro" id="IPR003599">
    <property type="entry name" value="Ig_sub"/>
</dbReference>
<keyword evidence="4" id="KW-0391">Immunity</keyword>
<evidence type="ECO:0000256" key="1">
    <source>
        <dbReference type="ARBA" id="ARBA00004236"/>
    </source>
</evidence>
<keyword evidence="5" id="KW-0472">Membrane</keyword>
<sequence>MGKFSLILAVFSELGGCSVVSGWVSTSVFDFHTVVVQPREEVTLWCSNFSTLPVHIFWYKLVDGSNASCISSMFSSEVNASLREGFENDKFNMTSNKTNIFLSIKQVDASDSGLYICGYGKDFEWRIFSSTYLQVEGKRHESFYTFCSKVETHLNFESSVCLSLTFKSPKTKRTRTAEAEKDLETTAVYAATRYTHQVE</sequence>
<keyword evidence="7" id="KW-0325">Glycoprotein</keyword>
<organism evidence="10 11">
    <name type="scientific">Xiphophorus couchianus</name>
    <name type="common">Monterrey platyfish</name>
    <dbReference type="NCBI Taxonomy" id="32473"/>
    <lineage>
        <taxon>Eukaryota</taxon>
        <taxon>Metazoa</taxon>
        <taxon>Chordata</taxon>
        <taxon>Craniata</taxon>
        <taxon>Vertebrata</taxon>
        <taxon>Euteleostomi</taxon>
        <taxon>Actinopterygii</taxon>
        <taxon>Neopterygii</taxon>
        <taxon>Teleostei</taxon>
        <taxon>Neoteleostei</taxon>
        <taxon>Acanthomorphata</taxon>
        <taxon>Ovalentaria</taxon>
        <taxon>Atherinomorphae</taxon>
        <taxon>Cyprinodontiformes</taxon>
        <taxon>Poeciliidae</taxon>
        <taxon>Poeciliinae</taxon>
        <taxon>Xiphophorus</taxon>
    </lineage>
</organism>
<keyword evidence="6" id="KW-1015">Disulfide bond</keyword>
<evidence type="ECO:0000256" key="6">
    <source>
        <dbReference type="ARBA" id="ARBA00023157"/>
    </source>
</evidence>
<dbReference type="AlphaFoldDB" id="A0A3B5LBL4"/>
<accession>A0A3B5LBL4</accession>
<dbReference type="GeneTree" id="ENSGT01110000267583"/>
<feature type="chain" id="PRO_5017263884" description="Immunoglobulin domain-containing protein" evidence="8">
    <location>
        <begin position="23"/>
        <end position="199"/>
    </location>
</feature>
<dbReference type="GO" id="GO:0002376">
    <property type="term" value="P:immune system process"/>
    <property type="evidence" value="ECO:0007669"/>
    <property type="project" value="UniProtKB-KW"/>
</dbReference>
<keyword evidence="3 8" id="KW-0732">Signal</keyword>
<proteinExistence type="predicted"/>
<dbReference type="InterPro" id="IPR052051">
    <property type="entry name" value="TCR_complex_component"/>
</dbReference>
<evidence type="ECO:0000256" key="3">
    <source>
        <dbReference type="ARBA" id="ARBA00022729"/>
    </source>
</evidence>
<dbReference type="SMART" id="SM00409">
    <property type="entry name" value="IG"/>
    <property type="match status" value="1"/>
</dbReference>
<evidence type="ECO:0000313" key="11">
    <source>
        <dbReference type="Proteomes" id="UP000261380"/>
    </source>
</evidence>